<proteinExistence type="predicted"/>
<feature type="compositionally biased region" description="Basic and acidic residues" evidence="1">
    <location>
        <begin position="256"/>
        <end position="266"/>
    </location>
</feature>
<feature type="region of interest" description="Disordered" evidence="1">
    <location>
        <begin position="240"/>
        <end position="357"/>
    </location>
</feature>
<feature type="compositionally biased region" description="Acidic residues" evidence="1">
    <location>
        <begin position="267"/>
        <end position="280"/>
    </location>
</feature>
<name>A0A6N0C303_9ABAC</name>
<dbReference type="EMBL" id="MN481987">
    <property type="protein sequence ID" value="QKO28873.1"/>
    <property type="molecule type" value="Genomic_DNA"/>
</dbReference>
<feature type="compositionally biased region" description="Acidic residues" evidence="1">
    <location>
        <begin position="290"/>
        <end position="322"/>
    </location>
</feature>
<evidence type="ECO:0000256" key="1">
    <source>
        <dbReference type="SAM" id="MobiDB-lite"/>
    </source>
</evidence>
<sequence>MVCSTPFVHVGDVDLNTKTWKFIQITFKNHYLYSNRFAKLYTVIMDMNVNKDSGSFRNLLTMLTKSMVLEHVMLCMQNYVDHYADIIKNNEHYSLIKNFVMRMTTVSLEEALVDCTQLYERMRMIGSDLHMIDFECQIRKNIDAVNTVLFPSVNSAYGVLQTNIVKLTNKLKDLLVLYNLEDLTLKCQKCKCGNIYHQHKNCSHKLCAKCAFQSLLKVKYCVMCKKLNKIRNREIDNIDHSDSESEYSDNNSSSKKHTDNNDKIINDDDDDDANNDDDLVYVETPREPPIDIEDDDDTDTDTDTDDDDDNDNDNDEVADDDNDNKVADDDNDKNTTSPIASPRVIDDADIVTSSTTS</sequence>
<protein>
    <submittedName>
        <fullName evidence="2">Hoar</fullName>
    </submittedName>
</protein>
<evidence type="ECO:0000313" key="2">
    <source>
        <dbReference type="EMBL" id="QKO28873.1"/>
    </source>
</evidence>
<accession>A0A6N0C303</accession>
<organism evidence="2">
    <name type="scientific">Spodoptera exigua multiple nucleopolyhedrovirus</name>
    <dbReference type="NCBI Taxonomy" id="10454"/>
    <lineage>
        <taxon>Viruses</taxon>
        <taxon>Viruses incertae sedis</taxon>
        <taxon>Naldaviricetes</taxon>
        <taxon>Lefavirales</taxon>
        <taxon>Baculoviridae</taxon>
        <taxon>Alphabaculovirus</taxon>
    </lineage>
</organism>
<reference evidence="2" key="1">
    <citation type="submission" date="2019-09" db="EMBL/GenBank/DDBJ databases">
        <authorList>
            <person name="Tao P."/>
            <person name="Yang T."/>
            <person name="Chen J."/>
            <person name="Lin C."/>
            <person name="Hu J."/>
            <person name="Zhu Y."/>
            <person name="Lv H."/>
            <person name="Tian M."/>
            <person name="Gao Q."/>
            <person name="Jia J."/>
        </authorList>
    </citation>
    <scope>NUCLEOTIDE SEQUENCE</scope>
    <source>
        <strain evidence="2">WV103</strain>
    </source>
</reference>